<keyword evidence="10" id="KW-0539">Nucleus</keyword>
<dbReference type="CDD" id="cd18793">
    <property type="entry name" value="SF2_C_SNF"/>
    <property type="match status" value="1"/>
</dbReference>
<dbReference type="InterPro" id="IPR001841">
    <property type="entry name" value="Znf_RING"/>
</dbReference>
<dbReference type="Pfam" id="PF08797">
    <property type="entry name" value="HIRAN"/>
    <property type="match status" value="1"/>
</dbReference>
<evidence type="ECO:0000256" key="5">
    <source>
        <dbReference type="ARBA" id="ARBA00022771"/>
    </source>
</evidence>
<dbReference type="PROSITE" id="PS51194">
    <property type="entry name" value="HELICASE_CTER"/>
    <property type="match status" value="1"/>
</dbReference>
<dbReference type="GO" id="GO:0006281">
    <property type="term" value="P:DNA repair"/>
    <property type="evidence" value="ECO:0007669"/>
    <property type="project" value="TreeGrafter"/>
</dbReference>
<evidence type="ECO:0000313" key="16">
    <source>
        <dbReference type="EMBL" id="KAF2499627.1"/>
    </source>
</evidence>
<dbReference type="InterPro" id="IPR050628">
    <property type="entry name" value="SNF2_RAD54_helicase_TF"/>
</dbReference>
<dbReference type="PROSITE" id="PS00518">
    <property type="entry name" value="ZF_RING_1"/>
    <property type="match status" value="1"/>
</dbReference>
<dbReference type="InterPro" id="IPR017907">
    <property type="entry name" value="Znf_RING_CS"/>
</dbReference>
<dbReference type="Pfam" id="PF13923">
    <property type="entry name" value="zf-C3HC4_2"/>
    <property type="match status" value="1"/>
</dbReference>
<dbReference type="Gene3D" id="3.30.40.10">
    <property type="entry name" value="Zinc/RING finger domain, C3HC4 (zinc finger)"/>
    <property type="match status" value="1"/>
</dbReference>
<dbReference type="Gene3D" id="3.30.70.2330">
    <property type="match status" value="1"/>
</dbReference>
<keyword evidence="8" id="KW-0862">Zinc</keyword>
<dbReference type="PROSITE" id="PS51192">
    <property type="entry name" value="HELICASE_ATP_BIND_1"/>
    <property type="match status" value="1"/>
</dbReference>
<dbReference type="InterPro" id="IPR038718">
    <property type="entry name" value="SNF2-like_sf"/>
</dbReference>
<dbReference type="GO" id="GO:0003676">
    <property type="term" value="F:nucleic acid binding"/>
    <property type="evidence" value="ECO:0007669"/>
    <property type="project" value="InterPro"/>
</dbReference>
<dbReference type="InterPro" id="IPR049730">
    <property type="entry name" value="SNF2/RAD54-like_C"/>
</dbReference>
<dbReference type="GO" id="GO:0004386">
    <property type="term" value="F:helicase activity"/>
    <property type="evidence" value="ECO:0007669"/>
    <property type="project" value="UniProtKB-KW"/>
</dbReference>
<dbReference type="Pfam" id="PF00271">
    <property type="entry name" value="Helicase_C"/>
    <property type="match status" value="1"/>
</dbReference>
<dbReference type="InterPro" id="IPR027417">
    <property type="entry name" value="P-loop_NTPase"/>
</dbReference>
<organism evidence="16 17">
    <name type="scientific">Lophium mytilinum</name>
    <dbReference type="NCBI Taxonomy" id="390894"/>
    <lineage>
        <taxon>Eukaryota</taxon>
        <taxon>Fungi</taxon>
        <taxon>Dikarya</taxon>
        <taxon>Ascomycota</taxon>
        <taxon>Pezizomycotina</taxon>
        <taxon>Dothideomycetes</taxon>
        <taxon>Pleosporomycetidae</taxon>
        <taxon>Mytilinidiales</taxon>
        <taxon>Mytilinidiaceae</taxon>
        <taxon>Lophium</taxon>
    </lineage>
</organism>
<evidence type="ECO:0000256" key="4">
    <source>
        <dbReference type="ARBA" id="ARBA00022741"/>
    </source>
</evidence>
<gene>
    <name evidence="16" type="ORF">BU16DRAFT_454571</name>
</gene>
<evidence type="ECO:0000259" key="13">
    <source>
        <dbReference type="PROSITE" id="PS50089"/>
    </source>
</evidence>
<dbReference type="SMART" id="SM00487">
    <property type="entry name" value="DEXDc"/>
    <property type="match status" value="1"/>
</dbReference>
<keyword evidence="7 16" id="KW-0347">Helicase</keyword>
<dbReference type="SMART" id="SM00910">
    <property type="entry name" value="HIRAN"/>
    <property type="match status" value="1"/>
</dbReference>
<keyword evidence="6" id="KW-0378">Hydrolase</keyword>
<evidence type="ECO:0000256" key="3">
    <source>
        <dbReference type="ARBA" id="ARBA00022723"/>
    </source>
</evidence>
<protein>
    <submittedName>
        <fullName evidence="16">Putative SNF2 family helicase</fullName>
    </submittedName>
</protein>
<dbReference type="GO" id="GO:0005634">
    <property type="term" value="C:nucleus"/>
    <property type="evidence" value="ECO:0007669"/>
    <property type="project" value="UniProtKB-SubCell"/>
</dbReference>
<feature type="region of interest" description="Disordered" evidence="12">
    <location>
        <begin position="741"/>
        <end position="763"/>
    </location>
</feature>
<keyword evidence="3" id="KW-0479">Metal-binding</keyword>
<comment type="similarity">
    <text evidence="2">Belongs to the SNF2/RAD54 helicase family.</text>
</comment>
<feature type="domain" description="Helicase ATP-binding" evidence="14">
    <location>
        <begin position="344"/>
        <end position="524"/>
    </location>
</feature>
<feature type="domain" description="Helicase C-terminal" evidence="15">
    <location>
        <begin position="769"/>
        <end position="925"/>
    </location>
</feature>
<dbReference type="SMART" id="SM00184">
    <property type="entry name" value="RING"/>
    <property type="match status" value="1"/>
</dbReference>
<dbReference type="AlphaFoldDB" id="A0A6A6R861"/>
<evidence type="ECO:0000256" key="8">
    <source>
        <dbReference type="ARBA" id="ARBA00022833"/>
    </source>
</evidence>
<name>A0A6A6R861_9PEZI</name>
<dbReference type="GO" id="GO:0016818">
    <property type="term" value="F:hydrolase activity, acting on acid anhydrides, in phosphorus-containing anhydrides"/>
    <property type="evidence" value="ECO:0007669"/>
    <property type="project" value="InterPro"/>
</dbReference>
<dbReference type="InterPro" id="IPR001650">
    <property type="entry name" value="Helicase_C-like"/>
</dbReference>
<dbReference type="GO" id="GO:0008094">
    <property type="term" value="F:ATP-dependent activity, acting on DNA"/>
    <property type="evidence" value="ECO:0007669"/>
    <property type="project" value="TreeGrafter"/>
</dbReference>
<dbReference type="Gene3D" id="3.40.50.10810">
    <property type="entry name" value="Tandem AAA-ATPase domain"/>
    <property type="match status" value="1"/>
</dbReference>
<reference evidence="16" key="1">
    <citation type="journal article" date="2020" name="Stud. Mycol.">
        <title>101 Dothideomycetes genomes: a test case for predicting lifestyles and emergence of pathogens.</title>
        <authorList>
            <person name="Haridas S."/>
            <person name="Albert R."/>
            <person name="Binder M."/>
            <person name="Bloem J."/>
            <person name="Labutti K."/>
            <person name="Salamov A."/>
            <person name="Andreopoulos B."/>
            <person name="Baker S."/>
            <person name="Barry K."/>
            <person name="Bills G."/>
            <person name="Bluhm B."/>
            <person name="Cannon C."/>
            <person name="Castanera R."/>
            <person name="Culley D."/>
            <person name="Daum C."/>
            <person name="Ezra D."/>
            <person name="Gonzalez J."/>
            <person name="Henrissat B."/>
            <person name="Kuo A."/>
            <person name="Liang C."/>
            <person name="Lipzen A."/>
            <person name="Lutzoni F."/>
            <person name="Magnuson J."/>
            <person name="Mondo S."/>
            <person name="Nolan M."/>
            <person name="Ohm R."/>
            <person name="Pangilinan J."/>
            <person name="Park H.-J."/>
            <person name="Ramirez L."/>
            <person name="Alfaro M."/>
            <person name="Sun H."/>
            <person name="Tritt A."/>
            <person name="Yoshinaga Y."/>
            <person name="Zwiers L.-H."/>
            <person name="Turgeon B."/>
            <person name="Goodwin S."/>
            <person name="Spatafora J."/>
            <person name="Crous P."/>
            <person name="Grigoriev I."/>
        </authorList>
    </citation>
    <scope>NUCLEOTIDE SEQUENCE</scope>
    <source>
        <strain evidence="16">CBS 269.34</strain>
    </source>
</reference>
<evidence type="ECO:0000256" key="11">
    <source>
        <dbReference type="PROSITE-ProRule" id="PRU00175"/>
    </source>
</evidence>
<evidence type="ECO:0000259" key="14">
    <source>
        <dbReference type="PROSITE" id="PS51192"/>
    </source>
</evidence>
<accession>A0A6A6R861</accession>
<dbReference type="CDD" id="cd16509">
    <property type="entry name" value="RING-HC_HLTF"/>
    <property type="match status" value="1"/>
</dbReference>
<dbReference type="SUPFAM" id="SSF57850">
    <property type="entry name" value="RING/U-box"/>
    <property type="match status" value="1"/>
</dbReference>
<evidence type="ECO:0000256" key="1">
    <source>
        <dbReference type="ARBA" id="ARBA00004123"/>
    </source>
</evidence>
<evidence type="ECO:0000313" key="17">
    <source>
        <dbReference type="Proteomes" id="UP000799750"/>
    </source>
</evidence>
<dbReference type="Pfam" id="PF00176">
    <property type="entry name" value="SNF2-rel_dom"/>
    <property type="match status" value="1"/>
</dbReference>
<sequence length="950" mass="105591">MDSLYAAYGAPIAHRGPTGSSQAQAIDLDDEFDTDDGLEDAPDATQAYNSSSFSFEIYGIFQSKIVGCRFYNGVATVGEMVVLKREPQNPYDRNAIQVLNVQRTQIGHIPRQVAGKLAKYMDAKSLLIEASITGPKGEFDCPIELRLYGTDDPRKRDQLKKQMQADRLPVGNMVSRVKLAERAQKERIAQQEKLDKERKKAIELAQKAARSAGVSVGLGSSNLQIRSSGEYAAGSAGGLPTVEPPKTLDSIIMDSEQFNPRNYEEMVDQFGISEEKLASMPKADQPKGLLTRLHPFQLQGLQWMLDKESPKLPTVGSKEVVQFWQRNSRNSNLFTHIATNFTTRESPRLASGGILADDMGLGKTISVISLILADKALGRKNADVSGATLILAPVSVMSNWSSQMAKHIEKEHSLRIMFYHSTLKKPLNPQEIDNYDIVISTYDTVSSEWWKSAKPEEAVRKDGVFSVNWRRVVLDEGHHIRNPASKRAQAAWHIKAQSKWALSGTPIVNNLKDLYSLVKFIDLPIMNDITIFNHTIIRPMTKGDKAAVKLLKYLMGEMCLRRRKDMSFIDLRLPELSEYIHRIKFSPNEQEMYDVLAEEAKGRLDMWLQEQQTSTTNKVASGTNSYRGVLEIILRMRQVCNHYELVGTDRLGGIMAALDANGFVDLTPDNKLALQQLLQLSIDSQEDCPVCLDTFKDPVITKCAHVFCTPCIERVIDTQHRCPMCRAELDALGTTTVKPMKEGEAANGGASTTTQPEPPSLTDLKSSSKVAAILAILRAQQKDPSKGNKTIVFSQWTSFLDLLTPHLRDAGFGLTRIDGTMRAADRDRALDALESDPQCTVMLASLAVASVGLNLVAANSVILADSWWAPAIEDQAVDRVHRLGQKRECTVFRIVIEKSVEEKVLGIQEKKRQLVGVVFNERDEDGELGGRKKKGRRRVGGVEDLRTLLG</sequence>
<feature type="domain" description="RING-type" evidence="13">
    <location>
        <begin position="688"/>
        <end position="726"/>
    </location>
</feature>
<dbReference type="GO" id="GO:0008270">
    <property type="term" value="F:zinc ion binding"/>
    <property type="evidence" value="ECO:0007669"/>
    <property type="project" value="UniProtKB-KW"/>
</dbReference>
<dbReference type="InterPro" id="IPR014905">
    <property type="entry name" value="HIRAN"/>
</dbReference>
<dbReference type="Gene3D" id="3.40.50.300">
    <property type="entry name" value="P-loop containing nucleotide triphosphate hydrolases"/>
    <property type="match status" value="1"/>
</dbReference>
<dbReference type="GO" id="GO:0005524">
    <property type="term" value="F:ATP binding"/>
    <property type="evidence" value="ECO:0007669"/>
    <property type="project" value="UniProtKB-KW"/>
</dbReference>
<evidence type="ECO:0000259" key="15">
    <source>
        <dbReference type="PROSITE" id="PS51194"/>
    </source>
</evidence>
<dbReference type="InterPro" id="IPR000330">
    <property type="entry name" value="SNF2_N"/>
</dbReference>
<dbReference type="OrthoDB" id="448448at2759"/>
<keyword evidence="5 11" id="KW-0863">Zinc-finger</keyword>
<keyword evidence="9" id="KW-0067">ATP-binding</keyword>
<dbReference type="CDD" id="cd18008">
    <property type="entry name" value="DEXDc_SHPRH-like"/>
    <property type="match status" value="1"/>
</dbReference>
<evidence type="ECO:0000256" key="9">
    <source>
        <dbReference type="ARBA" id="ARBA00022840"/>
    </source>
</evidence>
<dbReference type="InterPro" id="IPR013083">
    <property type="entry name" value="Znf_RING/FYVE/PHD"/>
</dbReference>
<dbReference type="EMBL" id="MU004184">
    <property type="protein sequence ID" value="KAF2499627.1"/>
    <property type="molecule type" value="Genomic_DNA"/>
</dbReference>
<keyword evidence="17" id="KW-1185">Reference proteome</keyword>
<evidence type="ECO:0000256" key="2">
    <source>
        <dbReference type="ARBA" id="ARBA00007025"/>
    </source>
</evidence>
<dbReference type="Proteomes" id="UP000799750">
    <property type="component" value="Unassembled WGS sequence"/>
</dbReference>
<keyword evidence="4" id="KW-0547">Nucleotide-binding</keyword>
<dbReference type="PROSITE" id="PS50089">
    <property type="entry name" value="ZF_RING_2"/>
    <property type="match status" value="1"/>
</dbReference>
<dbReference type="PANTHER" id="PTHR45626:SF11">
    <property type="entry name" value="FAMILY HELICASE, PUTATIVE (AFU_ORTHOLOGUE AFUA_5G06590)-RELATED"/>
    <property type="match status" value="1"/>
</dbReference>
<dbReference type="SMART" id="SM00490">
    <property type="entry name" value="HELICc"/>
    <property type="match status" value="1"/>
</dbReference>
<evidence type="ECO:0000256" key="7">
    <source>
        <dbReference type="ARBA" id="ARBA00022806"/>
    </source>
</evidence>
<dbReference type="InterPro" id="IPR014001">
    <property type="entry name" value="Helicase_ATP-bd"/>
</dbReference>
<dbReference type="PANTHER" id="PTHR45626">
    <property type="entry name" value="TRANSCRIPTION TERMINATION FACTOR 2-RELATED"/>
    <property type="match status" value="1"/>
</dbReference>
<evidence type="ECO:0000256" key="6">
    <source>
        <dbReference type="ARBA" id="ARBA00022801"/>
    </source>
</evidence>
<comment type="subcellular location">
    <subcellularLocation>
        <location evidence="1">Nucleus</location>
    </subcellularLocation>
</comment>
<evidence type="ECO:0000256" key="12">
    <source>
        <dbReference type="SAM" id="MobiDB-lite"/>
    </source>
</evidence>
<evidence type="ECO:0000256" key="10">
    <source>
        <dbReference type="ARBA" id="ARBA00023242"/>
    </source>
</evidence>
<proteinExistence type="inferred from homology"/>
<dbReference type="SUPFAM" id="SSF52540">
    <property type="entry name" value="P-loop containing nucleoside triphosphate hydrolases"/>
    <property type="match status" value="2"/>
</dbReference>